<keyword evidence="3 5" id="KW-1133">Transmembrane helix</keyword>
<accession>A0ABD0ZMP6</accession>
<dbReference type="PANTHER" id="PTHR31234:SF65">
    <property type="entry name" value="LATE EMBRYOGENESIS ABUNDANT PROTEIN, LEA_2 SUBGROUP"/>
    <property type="match status" value="1"/>
</dbReference>
<evidence type="ECO:0000313" key="7">
    <source>
        <dbReference type="EMBL" id="KAL1195911.1"/>
    </source>
</evidence>
<evidence type="ECO:0000313" key="8">
    <source>
        <dbReference type="Proteomes" id="UP001558713"/>
    </source>
</evidence>
<comment type="subcellular location">
    <subcellularLocation>
        <location evidence="1">Membrane</location>
        <topology evidence="1">Single-pass membrane protein</topology>
    </subcellularLocation>
</comment>
<evidence type="ECO:0000256" key="5">
    <source>
        <dbReference type="SAM" id="Phobius"/>
    </source>
</evidence>
<organism evidence="7 8">
    <name type="scientific">Cardamine amara subsp. amara</name>
    <dbReference type="NCBI Taxonomy" id="228776"/>
    <lineage>
        <taxon>Eukaryota</taxon>
        <taxon>Viridiplantae</taxon>
        <taxon>Streptophyta</taxon>
        <taxon>Embryophyta</taxon>
        <taxon>Tracheophyta</taxon>
        <taxon>Spermatophyta</taxon>
        <taxon>Magnoliopsida</taxon>
        <taxon>eudicotyledons</taxon>
        <taxon>Gunneridae</taxon>
        <taxon>Pentapetalae</taxon>
        <taxon>rosids</taxon>
        <taxon>malvids</taxon>
        <taxon>Brassicales</taxon>
        <taxon>Brassicaceae</taxon>
        <taxon>Cardamineae</taxon>
        <taxon>Cardamine</taxon>
    </lineage>
</organism>
<dbReference type="EMBL" id="JBANAX010000716">
    <property type="protein sequence ID" value="KAL1195911.1"/>
    <property type="molecule type" value="Genomic_DNA"/>
</dbReference>
<protein>
    <submittedName>
        <fullName evidence="7">NDR1/HIN1-like protein 13</fullName>
    </submittedName>
</protein>
<dbReference type="Pfam" id="PF03168">
    <property type="entry name" value="LEA_2"/>
    <property type="match status" value="1"/>
</dbReference>
<dbReference type="PANTHER" id="PTHR31234">
    <property type="entry name" value="LATE EMBRYOGENESIS ABUNDANT (LEA) HYDROXYPROLINE-RICH GLYCOPROTEIN FAMILY"/>
    <property type="match status" value="1"/>
</dbReference>
<evidence type="ECO:0000256" key="4">
    <source>
        <dbReference type="ARBA" id="ARBA00023136"/>
    </source>
</evidence>
<dbReference type="Proteomes" id="UP001558713">
    <property type="component" value="Unassembled WGS sequence"/>
</dbReference>
<keyword evidence="2 5" id="KW-0812">Transmembrane</keyword>
<dbReference type="SUPFAM" id="SSF117070">
    <property type="entry name" value="LEA14-like"/>
    <property type="match status" value="1"/>
</dbReference>
<proteinExistence type="predicted"/>
<dbReference type="Gene3D" id="2.60.40.1820">
    <property type="match status" value="1"/>
</dbReference>
<dbReference type="InterPro" id="IPR044839">
    <property type="entry name" value="NDR1-like"/>
</dbReference>
<evidence type="ECO:0000256" key="1">
    <source>
        <dbReference type="ARBA" id="ARBA00004167"/>
    </source>
</evidence>
<feature type="domain" description="Late embryogenesis abundant protein LEA-2 subgroup" evidence="6">
    <location>
        <begin position="76"/>
        <end position="165"/>
    </location>
</feature>
<keyword evidence="8" id="KW-1185">Reference proteome</keyword>
<sequence>MAKRMRKSNRCICCIVSGIILTIIFLILFIALILALTIYKPEKPITRIESATVQGVTSRISLPLDVHLNFTLSLQILVENRNRLSFKHGEGKTLVLYREKQVGDVDLPAGTFPAKGSSILQCRLTLQIDKFVSDLSGIIQDILGGKIVLETKTKIPGKVKLLGIFNKNLIAISDCAITLQFPSMKVQKQVCQTSTKL</sequence>
<evidence type="ECO:0000259" key="6">
    <source>
        <dbReference type="Pfam" id="PF03168"/>
    </source>
</evidence>
<dbReference type="InterPro" id="IPR004864">
    <property type="entry name" value="LEA_2"/>
</dbReference>
<reference evidence="7 8" key="1">
    <citation type="submission" date="2024-04" db="EMBL/GenBank/DDBJ databases">
        <title>Genome assembly C_amara_ONT_v2.</title>
        <authorList>
            <person name="Yant L."/>
            <person name="Moore C."/>
            <person name="Slenker M."/>
        </authorList>
    </citation>
    <scope>NUCLEOTIDE SEQUENCE [LARGE SCALE GENOMIC DNA]</scope>
    <source>
        <tissue evidence="7">Leaf</tissue>
    </source>
</reference>
<gene>
    <name evidence="7" type="ORF">V5N11_027769</name>
</gene>
<dbReference type="AlphaFoldDB" id="A0ABD0ZMP6"/>
<evidence type="ECO:0000256" key="2">
    <source>
        <dbReference type="ARBA" id="ARBA00022692"/>
    </source>
</evidence>
<name>A0ABD0ZMP6_CARAN</name>
<keyword evidence="4 5" id="KW-0472">Membrane</keyword>
<feature type="transmembrane region" description="Helical" evidence="5">
    <location>
        <begin position="12"/>
        <end position="39"/>
    </location>
</feature>
<comment type="caution">
    <text evidence="7">The sequence shown here is derived from an EMBL/GenBank/DDBJ whole genome shotgun (WGS) entry which is preliminary data.</text>
</comment>
<dbReference type="GO" id="GO:0016020">
    <property type="term" value="C:membrane"/>
    <property type="evidence" value="ECO:0007669"/>
    <property type="project" value="UniProtKB-SubCell"/>
</dbReference>
<evidence type="ECO:0000256" key="3">
    <source>
        <dbReference type="ARBA" id="ARBA00022989"/>
    </source>
</evidence>